<feature type="chain" id="PRO_5011499201" evidence="2">
    <location>
        <begin position="19"/>
        <end position="210"/>
    </location>
</feature>
<reference evidence="5" key="1">
    <citation type="submission" date="2016-10" db="EMBL/GenBank/DDBJ databases">
        <authorList>
            <person name="Varghese N."/>
            <person name="Submissions S."/>
        </authorList>
    </citation>
    <scope>NUCLEOTIDE SEQUENCE [LARGE SCALE GENOMIC DNA]</scope>
    <source>
        <strain evidence="5">DS-12</strain>
    </source>
</reference>
<dbReference type="OrthoDB" id="945117at2"/>
<keyword evidence="1 2" id="KW-0732">Signal</keyword>
<protein>
    <submittedName>
        <fullName evidence="4">Outer membrane protein</fullName>
    </submittedName>
</protein>
<dbReference type="EMBL" id="FOVI01000036">
    <property type="protein sequence ID" value="SFO31830.1"/>
    <property type="molecule type" value="Genomic_DNA"/>
</dbReference>
<gene>
    <name evidence="4" type="ORF">SAMN05421741_13620</name>
</gene>
<dbReference type="Pfam" id="PF13505">
    <property type="entry name" value="OMP_b-brl"/>
    <property type="match status" value="1"/>
</dbReference>
<feature type="domain" description="Outer membrane protein beta-barrel" evidence="3">
    <location>
        <begin position="8"/>
        <end position="208"/>
    </location>
</feature>
<dbReference type="InterPro" id="IPR027385">
    <property type="entry name" value="Beta-barrel_OMP"/>
</dbReference>
<evidence type="ECO:0000256" key="2">
    <source>
        <dbReference type="SAM" id="SignalP"/>
    </source>
</evidence>
<proteinExistence type="predicted"/>
<name>A0A1I5G729_9FLAO</name>
<sequence length="210" mass="22693">MKKLTLIALLAFFGTANAQTETATTFPTAKGNWIIGGSTNLGFNSNKVTQKSGDYSVDGQKTTTFNVTPTVGYFVIDNLAVGLNLGYEVQKQDASYDFNQTAKVTNTVFSVIPSVTYFIEADSKAFPYISAGAGYAAIKTKVASTETQNDNFFVWGGKAGLAYFITPSIAIDLGLNYQQLSTKYEDTFSTTENKIIFKTLGASIGFNFVL</sequence>
<dbReference type="STRING" id="913024.SAMN05421741_13620"/>
<dbReference type="RefSeq" id="WP_091526237.1">
    <property type="nucleotide sequence ID" value="NZ_FOVI01000036.1"/>
</dbReference>
<evidence type="ECO:0000313" key="4">
    <source>
        <dbReference type="EMBL" id="SFO31830.1"/>
    </source>
</evidence>
<dbReference type="Gene3D" id="2.40.160.20">
    <property type="match status" value="1"/>
</dbReference>
<dbReference type="InterPro" id="IPR011250">
    <property type="entry name" value="OMP/PagP_B-barrel"/>
</dbReference>
<organism evidence="4 5">
    <name type="scientific">Paenimyroides ummariense</name>
    <dbReference type="NCBI Taxonomy" id="913024"/>
    <lineage>
        <taxon>Bacteria</taxon>
        <taxon>Pseudomonadati</taxon>
        <taxon>Bacteroidota</taxon>
        <taxon>Flavobacteriia</taxon>
        <taxon>Flavobacteriales</taxon>
        <taxon>Flavobacteriaceae</taxon>
        <taxon>Paenimyroides</taxon>
    </lineage>
</organism>
<keyword evidence="5" id="KW-1185">Reference proteome</keyword>
<dbReference type="AlphaFoldDB" id="A0A1I5G729"/>
<dbReference type="Proteomes" id="UP000199036">
    <property type="component" value="Unassembled WGS sequence"/>
</dbReference>
<feature type="signal peptide" evidence="2">
    <location>
        <begin position="1"/>
        <end position="18"/>
    </location>
</feature>
<evidence type="ECO:0000313" key="5">
    <source>
        <dbReference type="Proteomes" id="UP000199036"/>
    </source>
</evidence>
<accession>A0A1I5G729</accession>
<evidence type="ECO:0000256" key="1">
    <source>
        <dbReference type="ARBA" id="ARBA00022729"/>
    </source>
</evidence>
<evidence type="ECO:0000259" key="3">
    <source>
        <dbReference type="Pfam" id="PF13505"/>
    </source>
</evidence>
<dbReference type="SUPFAM" id="SSF56925">
    <property type="entry name" value="OMPA-like"/>
    <property type="match status" value="1"/>
</dbReference>